<dbReference type="EMBL" id="WJQU01000003">
    <property type="protein sequence ID" value="KAJ6637353.1"/>
    <property type="molecule type" value="Genomic_DNA"/>
</dbReference>
<dbReference type="GO" id="GO:0016020">
    <property type="term" value="C:membrane"/>
    <property type="evidence" value="ECO:0007669"/>
    <property type="project" value="UniProtKB-SubCell"/>
</dbReference>
<dbReference type="PROSITE" id="PS50893">
    <property type="entry name" value="ABC_TRANSPORTER_2"/>
    <property type="match status" value="2"/>
</dbReference>
<evidence type="ECO:0000313" key="9">
    <source>
        <dbReference type="EMBL" id="KAJ6637353.1"/>
    </source>
</evidence>
<dbReference type="FunFam" id="3.40.50.300:FF:000933">
    <property type="entry name" value="ABC transporter A family member 7"/>
    <property type="match status" value="1"/>
</dbReference>
<gene>
    <name evidence="9" type="primary">Abca3_4</name>
    <name evidence="9" type="ORF">Bhyg_10083</name>
</gene>
<sequence length="1599" mass="184368">MADCLFINTFCTFLLKHGKCWMFMWKSVIFTLMATFFLCSIPIFMFDKGVEQEKTFVSLQESELLSFFPSGQEDGLLYTPNSTFNDKLIENLRHKLQIIEERVISFPNEELLLHYFENHRTNRDFAIIFENTESDEKEIPTKLNYTIRTRNNNFRTGEIYANDVFDVAMKDVDEYVDSGFLALQQSIDRCFLELVGIDLTSYEFEYQKSPFNARNSLFIGLEPIGFMLLVCTSFELIVMVLIPLVEEKESGVKEFLRIATSYSYLNGIALFLLAILIAMILWIIVYVFAKYHGFLGHVDVLSLFVLTVCYLLSAVSFSFMVSVMFPSVFYAKIGSILAFSLSFLACWLNRKKAWWLMPFFHNAMISDTFSMIDSYGKRGLKFSFSENANDHFEDFFSLCETFGFFLIDTVIYLSIYWYFSQVFPGIYGTAKPFYFPFRSSNCCRNRKGAKSSVDAEEGMELSKNVAVRIHRLTKVFRSLFGRKNRVAVNELSMDILKNQITVLLGHNGAGKTTTMSMISGIISKTSGTISVNGEEDINRYRHMIGYCPQHNAFMHYYTVKGHLMFFAALRGLNKTESESQVKQLLNKLHLTDKANEYGNNLSGGMKRRLCLGNAIVGNTQIAILDEPSSGLDPQSRRQLWTILLDLRKDHTILLTTHYMEEAETLADKIFIIAHGERLCSGTSIQLKKKYSVGYILKLLTNDNFNQDRTMELIHKDIPEAEIKAFIAPTLSVTLPQNDFHKYETMLKNLEQNLAELGILSISVTNSSLEEVFLSCDPRKMPKCNDSVDEVDSTAYFPLEANNYEKIKYRIKQRQCWAILYKKLIYMREQWLYWLILFICPMISFVICFKSVHSNITYKVPTQLIQLDLAHMNHPDVLMITSGRDPLYHQSSLENVVENYNSTVRFLESSARSVRNELLAIEKSNITYYNEKLACSIFMQFDKQIGSYFINILYSGNFLHSSSVAVNLVSNMILQRASRDQYEIHINNNPLMRDKLSVNKGDLDIFVFLIPFSMFVYMLFYVMLPFKEEASEFRKLQNMSSFLFWFTNYFFDLFIHTIFCAFVYGMLNVLDIHHIFESTNYETITKLLFFYGIAYIPLLYIFGQSFKSISSLFSFLSYFFLIFTILASFMSSSEDNMNKYEFYIHLLLFFPDYALRHGFSAMFIMYTKDQIAKQSSHFEHHSNVEYLPSPYIDAGWSLDLTTIYCYFTFVAVFGMVILLFILENIYVKESIINFVKCVRCRRGGKTTSERCNDDDVREELRLTESVLKENHIDDYPVVVANLQKCYGNVGAVNGINFTVKKGECFGLLGMNGAGKTTTFKMMTRDITMSDGEIYFNGVACKKGANQNVFGYCPQVDALDDFMTAYESLKFMGLLRGLDYSHIDKEVKRIIEKTDLSKYTDVRVSEYSGGTKRKLSTALAMISHPSLVFLDEPTTGVDPTSRRFMWSCIQDFQKNNKNIILTSHSMDECEYLCNRLAIMAHGQLECIGPVQHLKNRYGKGFLLIVMLNPDSEPLDVSRVKAHLAAKFEDSILREEYAGKLSYIINNDKHTWSQVFKTLQEFLVTFLKVVYDISVLETSLEDIFLQVARKSSSDTEIAISNI</sequence>
<dbReference type="PANTHER" id="PTHR19229">
    <property type="entry name" value="ATP-BINDING CASSETTE TRANSPORTER SUBFAMILY A ABCA"/>
    <property type="match status" value="1"/>
</dbReference>
<feature type="transmembrane region" description="Helical" evidence="7">
    <location>
        <begin position="1087"/>
        <end position="1105"/>
    </location>
</feature>
<feature type="transmembrane region" description="Helical" evidence="7">
    <location>
        <begin position="329"/>
        <end position="348"/>
    </location>
</feature>
<name>A0A9Q0RYZ0_9DIPT</name>
<feature type="transmembrane region" description="Helical" evidence="7">
    <location>
        <begin position="1041"/>
        <end position="1066"/>
    </location>
</feature>
<keyword evidence="5 7" id="KW-1133">Transmembrane helix</keyword>
<dbReference type="InterPro" id="IPR003439">
    <property type="entry name" value="ABC_transporter-like_ATP-bd"/>
</dbReference>
<comment type="caution">
    <text evidence="9">The sequence shown here is derived from an EMBL/GenBank/DDBJ whole genome shotgun (WGS) entry which is preliminary data.</text>
</comment>
<dbReference type="PROSITE" id="PS00211">
    <property type="entry name" value="ABC_TRANSPORTER_1"/>
    <property type="match status" value="1"/>
</dbReference>
<keyword evidence="6 7" id="KW-0472">Membrane</keyword>
<comment type="subcellular location">
    <subcellularLocation>
        <location evidence="1">Membrane</location>
        <topology evidence="1">Multi-pass membrane protein</topology>
    </subcellularLocation>
</comment>
<dbReference type="Proteomes" id="UP001151699">
    <property type="component" value="Chromosome X"/>
</dbReference>
<evidence type="ECO:0000313" key="10">
    <source>
        <dbReference type="Proteomes" id="UP001151699"/>
    </source>
</evidence>
<protein>
    <submittedName>
        <fullName evidence="9">Phospholipid-transporting ATPase ABCA3</fullName>
    </submittedName>
</protein>
<dbReference type="OrthoDB" id="8061355at2759"/>
<evidence type="ECO:0000256" key="1">
    <source>
        <dbReference type="ARBA" id="ARBA00004141"/>
    </source>
</evidence>
<feature type="transmembrane region" description="Helical" evidence="7">
    <location>
        <begin position="224"/>
        <end position="244"/>
    </location>
</feature>
<dbReference type="GO" id="GO:0016887">
    <property type="term" value="F:ATP hydrolysis activity"/>
    <property type="evidence" value="ECO:0007669"/>
    <property type="project" value="InterPro"/>
</dbReference>
<keyword evidence="4" id="KW-0067">ATP-binding</keyword>
<evidence type="ECO:0000259" key="8">
    <source>
        <dbReference type="PROSITE" id="PS50893"/>
    </source>
</evidence>
<dbReference type="InterPro" id="IPR013525">
    <property type="entry name" value="ABC2_TM"/>
</dbReference>
<feature type="transmembrane region" description="Helical" evidence="7">
    <location>
        <begin position="1200"/>
        <end position="1221"/>
    </location>
</feature>
<dbReference type="GO" id="GO:0005319">
    <property type="term" value="F:lipid transporter activity"/>
    <property type="evidence" value="ECO:0007669"/>
    <property type="project" value="TreeGrafter"/>
</dbReference>
<evidence type="ECO:0000256" key="6">
    <source>
        <dbReference type="ARBA" id="ARBA00023136"/>
    </source>
</evidence>
<dbReference type="FunFam" id="3.40.50.300:FF:002470">
    <property type="entry name" value="ABC transporter, putative"/>
    <property type="match status" value="1"/>
</dbReference>
<dbReference type="CDD" id="cd03263">
    <property type="entry name" value="ABC_subfamily_A"/>
    <property type="match status" value="2"/>
</dbReference>
<feature type="transmembrane region" description="Helical" evidence="7">
    <location>
        <begin position="395"/>
        <end position="419"/>
    </location>
</feature>
<evidence type="ECO:0000256" key="7">
    <source>
        <dbReference type="SAM" id="Phobius"/>
    </source>
</evidence>
<feature type="domain" description="ABC transporter" evidence="8">
    <location>
        <begin position="467"/>
        <end position="699"/>
    </location>
</feature>
<accession>A0A9Q0RYZ0</accession>
<feature type="domain" description="ABC transporter" evidence="8">
    <location>
        <begin position="1276"/>
        <end position="1504"/>
    </location>
</feature>
<feature type="transmembrane region" description="Helical" evidence="7">
    <location>
        <begin position="264"/>
        <end position="288"/>
    </location>
</feature>
<evidence type="ECO:0000256" key="3">
    <source>
        <dbReference type="ARBA" id="ARBA00022741"/>
    </source>
</evidence>
<dbReference type="InterPro" id="IPR026082">
    <property type="entry name" value="ABCA"/>
</dbReference>
<keyword evidence="2 7" id="KW-0812">Transmembrane</keyword>
<keyword evidence="10" id="KW-1185">Reference proteome</keyword>
<dbReference type="InterPro" id="IPR027417">
    <property type="entry name" value="P-loop_NTPase"/>
</dbReference>
<dbReference type="SUPFAM" id="SSF52540">
    <property type="entry name" value="P-loop containing nucleoside triphosphate hydrolases"/>
    <property type="match status" value="2"/>
</dbReference>
<dbReference type="SMART" id="SM00382">
    <property type="entry name" value="AAA"/>
    <property type="match status" value="2"/>
</dbReference>
<feature type="transmembrane region" description="Helical" evidence="7">
    <location>
        <begin position="300"/>
        <end position="323"/>
    </location>
</feature>
<dbReference type="Pfam" id="PF00005">
    <property type="entry name" value="ABC_tran"/>
    <property type="match status" value="2"/>
</dbReference>
<evidence type="ECO:0000256" key="5">
    <source>
        <dbReference type="ARBA" id="ARBA00022989"/>
    </source>
</evidence>
<dbReference type="PANTHER" id="PTHR19229:SF250">
    <property type="entry name" value="ABC TRANSPORTER DOMAIN-CONTAINING PROTEIN-RELATED"/>
    <property type="match status" value="1"/>
</dbReference>
<reference evidence="9" key="1">
    <citation type="submission" date="2022-07" db="EMBL/GenBank/DDBJ databases">
        <authorList>
            <person name="Trinca V."/>
            <person name="Uliana J.V.C."/>
            <person name="Torres T.T."/>
            <person name="Ward R.J."/>
            <person name="Monesi N."/>
        </authorList>
    </citation>
    <scope>NUCLEOTIDE SEQUENCE</scope>
    <source>
        <strain evidence="9">HSMRA1968</strain>
        <tissue evidence="9">Whole embryos</tissue>
    </source>
</reference>
<feature type="transmembrane region" description="Helical" evidence="7">
    <location>
        <begin position="1141"/>
        <end position="1165"/>
    </location>
</feature>
<evidence type="ECO:0000256" key="2">
    <source>
        <dbReference type="ARBA" id="ARBA00022692"/>
    </source>
</evidence>
<feature type="transmembrane region" description="Helical" evidence="7">
    <location>
        <begin position="830"/>
        <end position="848"/>
    </location>
</feature>
<dbReference type="InterPro" id="IPR017871">
    <property type="entry name" value="ABC_transporter-like_CS"/>
</dbReference>
<feature type="transmembrane region" description="Helical" evidence="7">
    <location>
        <begin position="1002"/>
        <end position="1021"/>
    </location>
</feature>
<keyword evidence="3" id="KW-0547">Nucleotide-binding</keyword>
<feature type="transmembrane region" description="Helical" evidence="7">
    <location>
        <begin position="23"/>
        <end position="46"/>
    </location>
</feature>
<evidence type="ECO:0000256" key="4">
    <source>
        <dbReference type="ARBA" id="ARBA00022840"/>
    </source>
</evidence>
<dbReference type="GO" id="GO:0140359">
    <property type="term" value="F:ABC-type transporter activity"/>
    <property type="evidence" value="ECO:0007669"/>
    <property type="project" value="InterPro"/>
</dbReference>
<proteinExistence type="predicted"/>
<dbReference type="GO" id="GO:0005524">
    <property type="term" value="F:ATP binding"/>
    <property type="evidence" value="ECO:0007669"/>
    <property type="project" value="UniProtKB-KW"/>
</dbReference>
<dbReference type="Gene3D" id="3.40.50.300">
    <property type="entry name" value="P-loop containing nucleotide triphosphate hydrolases"/>
    <property type="match status" value="2"/>
</dbReference>
<organism evidence="9 10">
    <name type="scientific">Pseudolycoriella hygida</name>
    <dbReference type="NCBI Taxonomy" id="35572"/>
    <lineage>
        <taxon>Eukaryota</taxon>
        <taxon>Metazoa</taxon>
        <taxon>Ecdysozoa</taxon>
        <taxon>Arthropoda</taxon>
        <taxon>Hexapoda</taxon>
        <taxon>Insecta</taxon>
        <taxon>Pterygota</taxon>
        <taxon>Neoptera</taxon>
        <taxon>Endopterygota</taxon>
        <taxon>Diptera</taxon>
        <taxon>Nematocera</taxon>
        <taxon>Sciaroidea</taxon>
        <taxon>Sciaridae</taxon>
        <taxon>Pseudolycoriella</taxon>
    </lineage>
</organism>
<feature type="transmembrane region" description="Helical" evidence="7">
    <location>
        <begin position="1111"/>
        <end position="1129"/>
    </location>
</feature>
<dbReference type="InterPro" id="IPR003593">
    <property type="entry name" value="AAA+_ATPase"/>
</dbReference>
<dbReference type="Pfam" id="PF12698">
    <property type="entry name" value="ABC2_membrane_3"/>
    <property type="match status" value="2"/>
</dbReference>